<dbReference type="STRING" id="927665.HMPREF1535_00889"/>
<dbReference type="Proteomes" id="UP000033047">
    <property type="component" value="Unassembled WGS sequence"/>
</dbReference>
<reference evidence="1 2" key="1">
    <citation type="submission" date="2013-04" db="EMBL/GenBank/DDBJ databases">
        <title>The Genome Sequence of Parabacteroides goldsteinii DSM 19448.</title>
        <authorList>
            <consortium name="The Broad Institute Genomics Platform"/>
            <person name="Earl A."/>
            <person name="Ward D."/>
            <person name="Feldgarden M."/>
            <person name="Gevers D."/>
            <person name="Martens E."/>
            <person name="Sakamoto M."/>
            <person name="Benno Y."/>
            <person name="Song Y."/>
            <person name="Liu C."/>
            <person name="Lee J."/>
            <person name="Bolanos M."/>
            <person name="Vaisanen M.L."/>
            <person name="Finegold S.M."/>
            <person name="Walker B."/>
            <person name="Young S."/>
            <person name="Zeng Q."/>
            <person name="Gargeya S."/>
            <person name="Fitzgerald M."/>
            <person name="Haas B."/>
            <person name="Abouelleil A."/>
            <person name="Allen A.W."/>
            <person name="Alvarado L."/>
            <person name="Arachchi H.M."/>
            <person name="Berlin A.M."/>
            <person name="Chapman S.B."/>
            <person name="Gainer-Dewar J."/>
            <person name="Goldberg J."/>
            <person name="Griggs A."/>
            <person name="Gujja S."/>
            <person name="Hansen M."/>
            <person name="Howarth C."/>
            <person name="Imamovic A."/>
            <person name="Ireland A."/>
            <person name="Larimer J."/>
            <person name="McCowan C."/>
            <person name="Murphy C."/>
            <person name="Pearson M."/>
            <person name="Poon T.W."/>
            <person name="Priest M."/>
            <person name="Roberts A."/>
            <person name="Saif S."/>
            <person name="Shea T."/>
            <person name="Sisk P."/>
            <person name="Sykes S."/>
            <person name="Wortman J."/>
            <person name="Nusbaum C."/>
            <person name="Birren B."/>
        </authorList>
    </citation>
    <scope>NUCLEOTIDE SEQUENCE [LARGE SCALE GENOMIC DNA]</scope>
    <source>
        <strain evidence="1 2">DSM 19448</strain>
    </source>
</reference>
<accession>A0A0F5JM21</accession>
<comment type="caution">
    <text evidence="1">The sequence shown here is derived from an EMBL/GenBank/DDBJ whole genome shotgun (WGS) entry which is preliminary data.</text>
</comment>
<gene>
    <name evidence="1" type="ORF">HMPREF1535_00889</name>
</gene>
<proteinExistence type="predicted"/>
<dbReference type="EMBL" id="AQHV01000005">
    <property type="protein sequence ID" value="KKB58754.1"/>
    <property type="molecule type" value="Genomic_DNA"/>
</dbReference>
<name>A0A0F5JM21_9BACT</name>
<evidence type="ECO:0000313" key="2">
    <source>
        <dbReference type="Proteomes" id="UP000033047"/>
    </source>
</evidence>
<dbReference type="AlphaFoldDB" id="A0A0F5JM21"/>
<dbReference type="PATRIC" id="fig|927665.4.peg.908"/>
<protein>
    <submittedName>
        <fullName evidence="1">Uncharacterized protein</fullName>
    </submittedName>
</protein>
<dbReference type="HOGENOM" id="CLU_475549_0_0_10"/>
<evidence type="ECO:0000313" key="1">
    <source>
        <dbReference type="EMBL" id="KKB58754.1"/>
    </source>
</evidence>
<sequence length="561" mass="64416">MDFRVVISVLVSVWMFSVNSITAKEATSNKKEKSPRIINIVNFIRQTDYRLENSDALMFETVEKQIDLVNQYNFPATFLFQYDALINPEYQKLMKTKLNPTCELGAWWEITQPHVEAAGLKWRGEHSWVSTANIAFTPGYTLEEREKLVDVYMAKFKEIYGKYPKSVGSWYVDSHTLEYMYKKYGIVASCNCKDQVGTDGYTLWGGYWNQAYYPSKLNAYMPAQTDEYQIPVPVFRMLGSDPMYQYDAGIGSNHQGVITLEPVYTEGGKSKKWVDYFLKTIVDEPCLAFNYAQAGQENSFTWSGMVEGLIMQFPLFDSLSKAGKIRVETLEESGRWFKEQFPKTPATAITTLADVRNEGNKSVWYNSRFYRSNLYWEKDGFCFRDIHLFDEKMKSEYLDTPGTGGQFFYYTLPVIDRFYWSTPDDKIGLRVVKLDKNGKGTELVLADPVVSEPSKSVLNVESKDKNGNNFIFTFNEDKIDISCNAAESGLDWALELRVPQDRLDRLPFKDFEKSSVKSEFRGFNYNVACEKGSIVKGNNTDYVLRFVPSGNKLVIDCTTGQ</sequence>
<dbReference type="Gene3D" id="3.20.20.510">
    <property type="entry name" value="Uncharacterised protein PF12979, DUF3863"/>
    <property type="match status" value="1"/>
</dbReference>
<organism evidence="1 2">
    <name type="scientific">Parabacteroides goldsteinii DSM 19448 = WAL 12034</name>
    <dbReference type="NCBI Taxonomy" id="927665"/>
    <lineage>
        <taxon>Bacteria</taxon>
        <taxon>Pseudomonadati</taxon>
        <taxon>Bacteroidota</taxon>
        <taxon>Bacteroidia</taxon>
        <taxon>Bacteroidales</taxon>
        <taxon>Tannerellaceae</taxon>
        <taxon>Parabacteroides</taxon>
    </lineage>
</organism>